<evidence type="ECO:0000313" key="2">
    <source>
        <dbReference type="EMBL" id="KDR76029.1"/>
    </source>
</evidence>
<proteinExistence type="predicted"/>
<dbReference type="HOGENOM" id="CLU_2277701_0_0_1"/>
<keyword evidence="3" id="KW-1185">Reference proteome</keyword>
<name>A0A067T800_GALM3</name>
<evidence type="ECO:0000256" key="1">
    <source>
        <dbReference type="SAM" id="MobiDB-lite"/>
    </source>
</evidence>
<reference evidence="3" key="1">
    <citation type="journal article" date="2014" name="Proc. Natl. Acad. Sci. U.S.A.">
        <title>Extensive sampling of basidiomycete genomes demonstrates inadequacy of the white-rot/brown-rot paradigm for wood decay fungi.</title>
        <authorList>
            <person name="Riley R."/>
            <person name="Salamov A.A."/>
            <person name="Brown D.W."/>
            <person name="Nagy L.G."/>
            <person name="Floudas D."/>
            <person name="Held B.W."/>
            <person name="Levasseur A."/>
            <person name="Lombard V."/>
            <person name="Morin E."/>
            <person name="Otillar R."/>
            <person name="Lindquist E.A."/>
            <person name="Sun H."/>
            <person name="LaButti K.M."/>
            <person name="Schmutz J."/>
            <person name="Jabbour D."/>
            <person name="Luo H."/>
            <person name="Baker S.E."/>
            <person name="Pisabarro A.G."/>
            <person name="Walton J.D."/>
            <person name="Blanchette R.A."/>
            <person name="Henrissat B."/>
            <person name="Martin F."/>
            <person name="Cullen D."/>
            <person name="Hibbett D.S."/>
            <person name="Grigoriev I.V."/>
        </authorList>
    </citation>
    <scope>NUCLEOTIDE SEQUENCE [LARGE SCALE GENOMIC DNA]</scope>
    <source>
        <strain evidence="3">CBS 339.88</strain>
    </source>
</reference>
<dbReference type="AlphaFoldDB" id="A0A067T800"/>
<accession>A0A067T800</accession>
<sequence length="102" mass="10774">MQLEFTRGRDSFNTEGWCLVGEDPLSMPGVSPDLTTANTVNTAPTIFANANVLAPESTPAPTSSTPDITMNEAIASGSNEPHLPIALERSSPPSQHPDPNDE</sequence>
<protein>
    <submittedName>
        <fullName evidence="2">Uncharacterized protein</fullName>
    </submittedName>
</protein>
<gene>
    <name evidence="2" type="ORF">GALMADRAFT_139782</name>
</gene>
<evidence type="ECO:0000313" key="3">
    <source>
        <dbReference type="Proteomes" id="UP000027222"/>
    </source>
</evidence>
<dbReference type="Proteomes" id="UP000027222">
    <property type="component" value="Unassembled WGS sequence"/>
</dbReference>
<feature type="region of interest" description="Disordered" evidence="1">
    <location>
        <begin position="55"/>
        <end position="102"/>
    </location>
</feature>
<feature type="compositionally biased region" description="Low complexity" evidence="1">
    <location>
        <begin position="57"/>
        <end position="66"/>
    </location>
</feature>
<dbReference type="EMBL" id="KL142379">
    <property type="protein sequence ID" value="KDR76029.1"/>
    <property type="molecule type" value="Genomic_DNA"/>
</dbReference>
<organism evidence="2 3">
    <name type="scientific">Galerina marginata (strain CBS 339.88)</name>
    <dbReference type="NCBI Taxonomy" id="685588"/>
    <lineage>
        <taxon>Eukaryota</taxon>
        <taxon>Fungi</taxon>
        <taxon>Dikarya</taxon>
        <taxon>Basidiomycota</taxon>
        <taxon>Agaricomycotina</taxon>
        <taxon>Agaricomycetes</taxon>
        <taxon>Agaricomycetidae</taxon>
        <taxon>Agaricales</taxon>
        <taxon>Agaricineae</taxon>
        <taxon>Strophariaceae</taxon>
        <taxon>Galerina</taxon>
    </lineage>
</organism>